<gene>
    <name evidence="10" type="ORF">PCOR1329_LOCUS44150</name>
</gene>
<proteinExistence type="predicted"/>
<feature type="compositionally biased region" description="Gly residues" evidence="7">
    <location>
        <begin position="427"/>
        <end position="440"/>
    </location>
</feature>
<evidence type="ECO:0000313" key="11">
    <source>
        <dbReference type="Proteomes" id="UP001189429"/>
    </source>
</evidence>
<evidence type="ECO:0000256" key="1">
    <source>
        <dbReference type="ARBA" id="ARBA00004127"/>
    </source>
</evidence>
<feature type="transmembrane region" description="Helical" evidence="8">
    <location>
        <begin position="68"/>
        <end position="92"/>
    </location>
</feature>
<organism evidence="10 11">
    <name type="scientific">Prorocentrum cordatum</name>
    <dbReference type="NCBI Taxonomy" id="2364126"/>
    <lineage>
        <taxon>Eukaryota</taxon>
        <taxon>Sar</taxon>
        <taxon>Alveolata</taxon>
        <taxon>Dinophyceae</taxon>
        <taxon>Prorocentrales</taxon>
        <taxon>Prorocentraceae</taxon>
        <taxon>Prorocentrum</taxon>
    </lineage>
</organism>
<evidence type="ECO:0000256" key="6">
    <source>
        <dbReference type="ARBA" id="ARBA00023136"/>
    </source>
</evidence>
<reference evidence="10" key="1">
    <citation type="submission" date="2023-10" db="EMBL/GenBank/DDBJ databases">
        <authorList>
            <person name="Chen Y."/>
            <person name="Shah S."/>
            <person name="Dougan E. K."/>
            <person name="Thang M."/>
            <person name="Chan C."/>
        </authorList>
    </citation>
    <scope>NUCLEOTIDE SEQUENCE [LARGE SCALE GENOMIC DNA]</scope>
</reference>
<evidence type="ECO:0000256" key="7">
    <source>
        <dbReference type="SAM" id="MobiDB-lite"/>
    </source>
</evidence>
<dbReference type="Pfam" id="PF01699">
    <property type="entry name" value="Na_Ca_ex"/>
    <property type="match status" value="1"/>
</dbReference>
<evidence type="ECO:0000256" key="5">
    <source>
        <dbReference type="ARBA" id="ARBA00023065"/>
    </source>
</evidence>
<dbReference type="InterPro" id="IPR004837">
    <property type="entry name" value="NaCa_Exmemb"/>
</dbReference>
<dbReference type="InterPro" id="IPR051171">
    <property type="entry name" value="CaCA"/>
</dbReference>
<protein>
    <recommendedName>
        <fullName evidence="9">Sodium/calcium exchanger membrane region domain-containing protein</fullName>
    </recommendedName>
</protein>
<sequence>MAAAWLAGGAPSEQSAMSSLVEALGRRLGSASCGAEEVLICEVGGEGFLAMPWFGDGEQRLWRPLRGFLYLMGLGWCFMGVALAADVFMGAIEHITSKKKRTFSTATQRFVTTEVWNPTVANLTLMALGSSAPEILLSAIELFGKEFYAGDLGPSTIVGSAALNLFLIIAVCVSAIEGGEVRYIKQTNVYCVTASWSILAYFWLIVVLLIWSPHVVEPLEGIITFMFFPLLIVFAYAADRGTFSRKADDGDGSRIVAAELTKEELAELTHQVRAIHGELKEEQLIKIINCECQEPTSRAKYRAAAIRNMTGGKKVTVSDANIERVARESTMEAGVSKSKSVRSGAAQRASARVSRLKMFELRGWRFEVNPEPGASRPLAADARASDEAAAESRKRRREDREEPDHESAPEPARKSRRIPEEEEPQGRCGGPRGARAGPGGEAPVQEGAPTRPRGCPRGSCRAWCSGSPASARGKI</sequence>
<evidence type="ECO:0000256" key="3">
    <source>
        <dbReference type="ARBA" id="ARBA00022692"/>
    </source>
</evidence>
<evidence type="ECO:0000256" key="4">
    <source>
        <dbReference type="ARBA" id="ARBA00022989"/>
    </source>
</evidence>
<dbReference type="Gene3D" id="1.20.1420.30">
    <property type="entry name" value="NCX, central ion-binding region"/>
    <property type="match status" value="1"/>
</dbReference>
<comment type="subcellular location">
    <subcellularLocation>
        <location evidence="1">Endomembrane system</location>
        <topology evidence="1">Multi-pass membrane protein</topology>
    </subcellularLocation>
</comment>
<dbReference type="EMBL" id="CAUYUJ010015304">
    <property type="protein sequence ID" value="CAK0852270.1"/>
    <property type="molecule type" value="Genomic_DNA"/>
</dbReference>
<feature type="transmembrane region" description="Helical" evidence="8">
    <location>
        <begin position="157"/>
        <end position="176"/>
    </location>
</feature>
<feature type="region of interest" description="Disordered" evidence="7">
    <location>
        <begin position="329"/>
        <end position="352"/>
    </location>
</feature>
<evidence type="ECO:0000259" key="9">
    <source>
        <dbReference type="Pfam" id="PF01699"/>
    </source>
</evidence>
<keyword evidence="6 8" id="KW-0472">Membrane</keyword>
<dbReference type="PANTHER" id="PTHR11878:SF65">
    <property type="entry name" value="NA_CA-EXCHANGE PROTEIN, ISOFORM G"/>
    <property type="match status" value="1"/>
</dbReference>
<feature type="region of interest" description="Disordered" evidence="7">
    <location>
        <begin position="368"/>
        <end position="475"/>
    </location>
</feature>
<comment type="caution">
    <text evidence="10">The sequence shown here is derived from an EMBL/GenBank/DDBJ whole genome shotgun (WGS) entry which is preliminary data.</text>
</comment>
<keyword evidence="4 8" id="KW-1133">Transmembrane helix</keyword>
<feature type="transmembrane region" description="Helical" evidence="8">
    <location>
        <begin position="218"/>
        <end position="238"/>
    </location>
</feature>
<evidence type="ECO:0000256" key="8">
    <source>
        <dbReference type="SAM" id="Phobius"/>
    </source>
</evidence>
<dbReference type="Proteomes" id="UP001189429">
    <property type="component" value="Unassembled WGS sequence"/>
</dbReference>
<keyword evidence="3 8" id="KW-0812">Transmembrane</keyword>
<keyword evidence="11" id="KW-1185">Reference proteome</keyword>
<feature type="transmembrane region" description="Helical" evidence="8">
    <location>
        <begin position="188"/>
        <end position="212"/>
    </location>
</feature>
<keyword evidence="5" id="KW-0406">Ion transport</keyword>
<dbReference type="InterPro" id="IPR044880">
    <property type="entry name" value="NCX_ion-bd_dom_sf"/>
</dbReference>
<evidence type="ECO:0000313" key="10">
    <source>
        <dbReference type="EMBL" id="CAK0852270.1"/>
    </source>
</evidence>
<feature type="domain" description="Sodium/calcium exchanger membrane region" evidence="9">
    <location>
        <begin position="71"/>
        <end position="236"/>
    </location>
</feature>
<feature type="compositionally biased region" description="Basic and acidic residues" evidence="7">
    <location>
        <begin position="383"/>
        <end position="419"/>
    </location>
</feature>
<evidence type="ECO:0000256" key="2">
    <source>
        <dbReference type="ARBA" id="ARBA00022448"/>
    </source>
</evidence>
<name>A0ABN9U0L4_9DINO</name>
<accession>A0ABN9U0L4</accession>
<dbReference type="PANTHER" id="PTHR11878">
    <property type="entry name" value="SODIUM/CALCIUM EXCHANGER"/>
    <property type="match status" value="1"/>
</dbReference>
<keyword evidence="2" id="KW-0813">Transport</keyword>